<feature type="region of interest" description="Disordered" evidence="1">
    <location>
        <begin position="28"/>
        <end position="52"/>
    </location>
</feature>
<evidence type="ECO:0000313" key="4">
    <source>
        <dbReference type="Proteomes" id="UP000233100"/>
    </source>
</evidence>
<evidence type="ECO:0000256" key="2">
    <source>
        <dbReference type="SAM" id="SignalP"/>
    </source>
</evidence>
<reference evidence="3 4" key="1">
    <citation type="submission" date="2013-03" db="EMBL/GenBank/DDBJ databases">
        <authorList>
            <person name="Warren W."/>
            <person name="Wilson R.K."/>
        </authorList>
    </citation>
    <scope>NUCLEOTIDE SEQUENCE</scope>
</reference>
<dbReference type="AlphaFoldDB" id="A0A7N9CG39"/>
<keyword evidence="2" id="KW-0732">Signal</keyword>
<name>A0A7N9CG39_MACFA</name>
<keyword evidence="4" id="KW-1185">Reference proteome</keyword>
<feature type="chain" id="PRO_5030792487" evidence="2">
    <location>
        <begin position="20"/>
        <end position="88"/>
    </location>
</feature>
<reference evidence="3" key="2">
    <citation type="submission" date="2025-08" db="UniProtKB">
        <authorList>
            <consortium name="Ensembl"/>
        </authorList>
    </citation>
    <scope>IDENTIFICATION</scope>
</reference>
<protein>
    <submittedName>
        <fullName evidence="3">Uncharacterized protein</fullName>
    </submittedName>
</protein>
<evidence type="ECO:0000313" key="3">
    <source>
        <dbReference type="Ensembl" id="ENSMFAP00000048168.1"/>
    </source>
</evidence>
<dbReference type="Proteomes" id="UP000233100">
    <property type="component" value="Chromosome 3"/>
</dbReference>
<organism evidence="3 4">
    <name type="scientific">Macaca fascicularis</name>
    <name type="common">Crab-eating macaque</name>
    <name type="synonym">Cynomolgus monkey</name>
    <dbReference type="NCBI Taxonomy" id="9541"/>
    <lineage>
        <taxon>Eukaryota</taxon>
        <taxon>Metazoa</taxon>
        <taxon>Chordata</taxon>
        <taxon>Craniata</taxon>
        <taxon>Vertebrata</taxon>
        <taxon>Euteleostomi</taxon>
        <taxon>Mammalia</taxon>
        <taxon>Eutheria</taxon>
        <taxon>Euarchontoglires</taxon>
        <taxon>Primates</taxon>
        <taxon>Haplorrhini</taxon>
        <taxon>Catarrhini</taxon>
        <taxon>Cercopithecidae</taxon>
        <taxon>Cercopithecinae</taxon>
        <taxon>Macaca</taxon>
    </lineage>
</organism>
<evidence type="ECO:0000256" key="1">
    <source>
        <dbReference type="SAM" id="MobiDB-lite"/>
    </source>
</evidence>
<dbReference type="Ensembl" id="ENSMFAT00000082987.1">
    <property type="protein sequence ID" value="ENSMFAP00000048168.1"/>
    <property type="gene ID" value="ENSMFAG00000051870.1"/>
</dbReference>
<feature type="region of interest" description="Disordered" evidence="1">
    <location>
        <begin position="69"/>
        <end position="88"/>
    </location>
</feature>
<accession>A0A7N9CG39</accession>
<sequence length="88" mass="9518">MSALGLIVFFSIMLRKYPSRPGAVAQACNPSTLGGRGGRITRSGDRDHSETPSLLKIQKISRAVAPVVPATQEAEAGEWWEPGRRSLQ</sequence>
<feature type="signal peptide" evidence="2">
    <location>
        <begin position="1"/>
        <end position="19"/>
    </location>
</feature>
<proteinExistence type="predicted"/>
<reference evidence="3" key="3">
    <citation type="submission" date="2025-09" db="UniProtKB">
        <authorList>
            <consortium name="Ensembl"/>
        </authorList>
    </citation>
    <scope>IDENTIFICATION</scope>
</reference>
<dbReference type="GeneTree" id="ENSGT01050000245173"/>